<evidence type="ECO:0000313" key="2">
    <source>
        <dbReference type="Proteomes" id="UP000199581"/>
    </source>
</evidence>
<dbReference type="SUPFAM" id="SSF52402">
    <property type="entry name" value="Adenine nucleotide alpha hydrolases-like"/>
    <property type="match status" value="2"/>
</dbReference>
<dbReference type="Gene3D" id="3.40.50.620">
    <property type="entry name" value="HUPs"/>
    <property type="match status" value="2"/>
</dbReference>
<dbReference type="InterPro" id="IPR014729">
    <property type="entry name" value="Rossmann-like_a/b/a_fold"/>
</dbReference>
<dbReference type="AlphaFoldDB" id="A0A8G2C6D3"/>
<gene>
    <name evidence="1" type="ORF">SAMN05421830_1322</name>
</gene>
<organism evidence="1 2">
    <name type="scientific">Desulfomicrobium norvegicum (strain DSM 1741 / NCIMB 8310)</name>
    <name type="common">Desulfovibrio baculatus (strain Norway 4)</name>
    <name type="synonym">Desulfovibrio desulfuricans (strain Norway 4)</name>
    <dbReference type="NCBI Taxonomy" id="52561"/>
    <lineage>
        <taxon>Bacteria</taxon>
        <taxon>Pseudomonadati</taxon>
        <taxon>Thermodesulfobacteriota</taxon>
        <taxon>Desulfovibrionia</taxon>
        <taxon>Desulfovibrionales</taxon>
        <taxon>Desulfomicrobiaceae</taxon>
        <taxon>Desulfomicrobium</taxon>
    </lineage>
</organism>
<dbReference type="OrthoDB" id="5430193at2"/>
<reference evidence="1 2" key="1">
    <citation type="submission" date="2016-10" db="EMBL/GenBank/DDBJ databases">
        <authorList>
            <person name="Varghese N."/>
            <person name="Submissions S."/>
        </authorList>
    </citation>
    <scope>NUCLEOTIDE SEQUENCE [LARGE SCALE GENOMIC DNA]</scope>
    <source>
        <strain evidence="1 2">DSM 1741</strain>
    </source>
</reference>
<proteinExistence type="predicted"/>
<dbReference type="EMBL" id="FOTO01000032">
    <property type="protein sequence ID" value="SFM25180.1"/>
    <property type="molecule type" value="Genomic_DNA"/>
</dbReference>
<accession>A0A8G2C6D3</accession>
<dbReference type="Proteomes" id="UP000199581">
    <property type="component" value="Unassembled WGS sequence"/>
</dbReference>
<comment type="caution">
    <text evidence="1">The sequence shown here is derived from an EMBL/GenBank/DDBJ whole genome shotgun (WGS) entry which is preliminary data.</text>
</comment>
<name>A0A8G2C6D3_DESNO</name>
<dbReference type="RefSeq" id="WP_143077974.1">
    <property type="nucleotide sequence ID" value="NZ_FOTO01000032.1"/>
</dbReference>
<sequence>MLTIPEQVVASSADDSRSIRGKAATPKKLLFTVSDDPNMFNGLRFLCRFFENKSRFDLTLLCMASPDSNYCRWRAGKAQPAEAAGQADTDSNWHLAREEAMRMLQWDGFSSGRIQVKSASSMICRIEDIQEEIGNEAHDAVVMGRRGLDRLKDFTSKSLSRRLFERQPEIPMILCRKPDLNRKNVLLCVDGSESSDNMARFVASMLEGESHLVTLCNIISDTSDDRDKATAIFNRCEEIMGSEGFDAGRLRHMIYPSDYAPRAILDNANWGKFAVVAVGTTANMRKNLLFGSVSSFLFNELTDSVLWVHP</sequence>
<protein>
    <recommendedName>
        <fullName evidence="3">Nucleotide-binding universal stress protein, UspA family</fullName>
    </recommendedName>
</protein>
<keyword evidence="2" id="KW-1185">Reference proteome</keyword>
<evidence type="ECO:0008006" key="3">
    <source>
        <dbReference type="Google" id="ProtNLM"/>
    </source>
</evidence>
<evidence type="ECO:0000313" key="1">
    <source>
        <dbReference type="EMBL" id="SFM25180.1"/>
    </source>
</evidence>